<feature type="transmembrane region" description="Helical" evidence="1">
    <location>
        <begin position="147"/>
        <end position="168"/>
    </location>
</feature>
<reference evidence="3" key="1">
    <citation type="submission" date="2020-12" db="EMBL/GenBank/DDBJ databases">
        <title>Leucobacter sp. CAS2, isolated from Chromium sludge.</title>
        <authorList>
            <person name="Xu Z."/>
        </authorList>
    </citation>
    <scope>NUCLEOTIDE SEQUENCE</scope>
    <source>
        <strain evidence="3">CSA2</strain>
    </source>
</reference>
<feature type="transmembrane region" description="Helical" evidence="1">
    <location>
        <begin position="55"/>
        <end position="78"/>
    </location>
</feature>
<sequence length="264" mass="26959">MSAALRAGRGRAIWYLVFWSLVGIGSYVLGVQLGIGQAAEASVLDAAEFTYDPPPPLNLVSIPSVGIALLVIGLIALAAHGIRRAVVVTIVPVLAILASQALKLHLLTRPQLFELDALNTFPSGHMTVFTALTAALIWAVPSRIRALVAVAGIGIIGLAGWQLLAFGWHRPSDVFGAIALGTASFAFAAVLKPLTPRGSALGGRVVSIGLAMIGWIVTVGAVALAVFAGVTSNSELMLSAGEFGAIGTGALAGRSLLVLAAGSR</sequence>
<dbReference type="RefSeq" id="WP_200131587.1">
    <property type="nucleotide sequence ID" value="NZ_JAEHOI010000003.1"/>
</dbReference>
<dbReference type="SUPFAM" id="SSF48317">
    <property type="entry name" value="Acid phosphatase/Vanadium-dependent haloperoxidase"/>
    <property type="match status" value="1"/>
</dbReference>
<keyword evidence="1" id="KW-0472">Membrane</keyword>
<keyword evidence="4" id="KW-1185">Reference proteome</keyword>
<dbReference type="Proteomes" id="UP000618733">
    <property type="component" value="Unassembled WGS sequence"/>
</dbReference>
<dbReference type="InterPro" id="IPR000326">
    <property type="entry name" value="PAP2/HPO"/>
</dbReference>
<protein>
    <submittedName>
        <fullName evidence="3">Phosphatase PAP2 family protein</fullName>
    </submittedName>
</protein>
<keyword evidence="1" id="KW-0812">Transmembrane</keyword>
<organism evidence="3 4">
    <name type="scientific">Leucobacter edaphi</name>
    <dbReference type="NCBI Taxonomy" id="2796472"/>
    <lineage>
        <taxon>Bacteria</taxon>
        <taxon>Bacillati</taxon>
        <taxon>Actinomycetota</taxon>
        <taxon>Actinomycetes</taxon>
        <taxon>Micrococcales</taxon>
        <taxon>Microbacteriaceae</taxon>
        <taxon>Leucobacter</taxon>
    </lineage>
</organism>
<keyword evidence="1" id="KW-1133">Transmembrane helix</keyword>
<feature type="domain" description="Phosphatidic acid phosphatase type 2/haloperoxidase" evidence="2">
    <location>
        <begin position="118"/>
        <end position="189"/>
    </location>
</feature>
<feature type="transmembrane region" description="Helical" evidence="1">
    <location>
        <begin position="122"/>
        <end position="140"/>
    </location>
</feature>
<feature type="transmembrane region" description="Helical" evidence="1">
    <location>
        <begin position="206"/>
        <end position="231"/>
    </location>
</feature>
<feature type="transmembrane region" description="Helical" evidence="1">
    <location>
        <begin position="174"/>
        <end position="194"/>
    </location>
</feature>
<feature type="transmembrane region" description="Helical" evidence="1">
    <location>
        <begin position="85"/>
        <end position="102"/>
    </location>
</feature>
<evidence type="ECO:0000313" key="4">
    <source>
        <dbReference type="Proteomes" id="UP000618733"/>
    </source>
</evidence>
<dbReference type="Pfam" id="PF01569">
    <property type="entry name" value="PAP2"/>
    <property type="match status" value="1"/>
</dbReference>
<proteinExistence type="predicted"/>
<dbReference type="InterPro" id="IPR036938">
    <property type="entry name" value="PAP2/HPO_sf"/>
</dbReference>
<dbReference type="Gene3D" id="1.20.144.10">
    <property type="entry name" value="Phosphatidic acid phosphatase type 2/haloperoxidase"/>
    <property type="match status" value="1"/>
</dbReference>
<evidence type="ECO:0000313" key="3">
    <source>
        <dbReference type="EMBL" id="MBK0421370.1"/>
    </source>
</evidence>
<accession>A0A934UWV5</accession>
<dbReference type="EMBL" id="JAEHOI010000003">
    <property type="protein sequence ID" value="MBK0421370.1"/>
    <property type="molecule type" value="Genomic_DNA"/>
</dbReference>
<evidence type="ECO:0000259" key="2">
    <source>
        <dbReference type="Pfam" id="PF01569"/>
    </source>
</evidence>
<comment type="caution">
    <text evidence="3">The sequence shown here is derived from an EMBL/GenBank/DDBJ whole genome shotgun (WGS) entry which is preliminary data.</text>
</comment>
<name>A0A934UWV5_9MICO</name>
<dbReference type="AlphaFoldDB" id="A0A934UWV5"/>
<evidence type="ECO:0000256" key="1">
    <source>
        <dbReference type="SAM" id="Phobius"/>
    </source>
</evidence>
<feature type="transmembrane region" description="Helical" evidence="1">
    <location>
        <begin position="243"/>
        <end position="262"/>
    </location>
</feature>
<gene>
    <name evidence="3" type="ORF">JD292_04690</name>
</gene>
<feature type="transmembrane region" description="Helical" evidence="1">
    <location>
        <begin position="12"/>
        <end position="35"/>
    </location>
</feature>